<proteinExistence type="predicted"/>
<protein>
    <submittedName>
        <fullName evidence="1">Uncharacterized protein</fullName>
    </submittedName>
</protein>
<dbReference type="EMBL" id="CAACYJ010000035">
    <property type="protein sequence ID" value="VFB20053.1"/>
    <property type="molecule type" value="Genomic_DNA"/>
</dbReference>
<name>A0A449IKW3_PSEFR</name>
<dbReference type="AlphaFoldDB" id="A0A449IKW3"/>
<dbReference type="Proteomes" id="UP000330809">
    <property type="component" value="Unassembled WGS sequence"/>
</dbReference>
<evidence type="ECO:0000313" key="1">
    <source>
        <dbReference type="EMBL" id="VFB20053.1"/>
    </source>
</evidence>
<sequence length="40" mass="4475">MPHFSSDKLIYIIDQRLAIDKIKRFGGLNIGSASCSKHIT</sequence>
<accession>A0A449IKW3</accession>
<organism evidence="1 2">
    <name type="scientific">Pseudomonas fragi</name>
    <dbReference type="NCBI Taxonomy" id="296"/>
    <lineage>
        <taxon>Bacteria</taxon>
        <taxon>Pseudomonadati</taxon>
        <taxon>Pseudomonadota</taxon>
        <taxon>Gammaproteobacteria</taxon>
        <taxon>Pseudomonadales</taxon>
        <taxon>Pseudomonadaceae</taxon>
        <taxon>Pseudomonas</taxon>
    </lineage>
</organism>
<gene>
    <name evidence="1" type="ORF">NCTC10754_02665</name>
</gene>
<reference evidence="1 2" key="1">
    <citation type="submission" date="2019-02" db="EMBL/GenBank/DDBJ databases">
        <authorList>
            <consortium name="Pathogen Informatics"/>
        </authorList>
    </citation>
    <scope>NUCLEOTIDE SEQUENCE [LARGE SCALE GENOMIC DNA]</scope>
    <source>
        <strain evidence="1 2">3012STDY7103891</strain>
    </source>
</reference>
<evidence type="ECO:0000313" key="2">
    <source>
        <dbReference type="Proteomes" id="UP000330809"/>
    </source>
</evidence>